<dbReference type="AlphaFoldDB" id="A0A378RJ68"/>
<dbReference type="PROSITE" id="PS51257">
    <property type="entry name" value="PROKAR_LIPOPROTEIN"/>
    <property type="match status" value="1"/>
</dbReference>
<dbReference type="RefSeq" id="WP_115090040.1">
    <property type="nucleotide sequence ID" value="NZ_CP068107.1"/>
</dbReference>
<gene>
    <name evidence="2" type="ORF">NCTC11179_00542</name>
</gene>
<feature type="transmembrane region" description="Helical" evidence="1">
    <location>
        <begin position="16"/>
        <end position="35"/>
    </location>
</feature>
<protein>
    <submittedName>
        <fullName evidence="2">Predicted membrane protein</fullName>
    </submittedName>
</protein>
<sequence length="114" mass="13023">MIKTFTAKEIESGKNMALASHLTILGCMIVIFMNIEPKNKYAGFYIKQTFGLHLMFYIFGYFVSNVDSLIATVPFYLCFVVLWFYSFLGSIQGDVRVLPGIGGYFQKWFDKLSA</sequence>
<name>A0A378RJ68_MYROD</name>
<evidence type="ECO:0000313" key="2">
    <source>
        <dbReference type="EMBL" id="STZ27015.1"/>
    </source>
</evidence>
<feature type="transmembrane region" description="Helical" evidence="1">
    <location>
        <begin position="42"/>
        <end position="63"/>
    </location>
</feature>
<keyword evidence="1" id="KW-0812">Transmembrane</keyword>
<keyword evidence="1" id="KW-1133">Transmembrane helix</keyword>
<keyword evidence="1" id="KW-0472">Membrane</keyword>
<reference evidence="2 3" key="1">
    <citation type="submission" date="2018-06" db="EMBL/GenBank/DDBJ databases">
        <authorList>
            <consortium name="Pathogen Informatics"/>
            <person name="Doyle S."/>
        </authorList>
    </citation>
    <scope>NUCLEOTIDE SEQUENCE [LARGE SCALE GENOMIC DNA]</scope>
    <source>
        <strain evidence="2 3">NCTC11179</strain>
    </source>
</reference>
<evidence type="ECO:0000313" key="3">
    <source>
        <dbReference type="Proteomes" id="UP000255024"/>
    </source>
</evidence>
<dbReference type="Proteomes" id="UP000255024">
    <property type="component" value="Unassembled WGS sequence"/>
</dbReference>
<feature type="transmembrane region" description="Helical" evidence="1">
    <location>
        <begin position="69"/>
        <end position="88"/>
    </location>
</feature>
<evidence type="ECO:0000256" key="1">
    <source>
        <dbReference type="SAM" id="Phobius"/>
    </source>
</evidence>
<proteinExistence type="predicted"/>
<dbReference type="EMBL" id="UGQL01000001">
    <property type="protein sequence ID" value="STZ27015.1"/>
    <property type="molecule type" value="Genomic_DNA"/>
</dbReference>
<accession>A0A378RJ68</accession>
<organism evidence="2 3">
    <name type="scientific">Myroides odoratus</name>
    <name type="common">Flavobacterium odoratum</name>
    <dbReference type="NCBI Taxonomy" id="256"/>
    <lineage>
        <taxon>Bacteria</taxon>
        <taxon>Pseudomonadati</taxon>
        <taxon>Bacteroidota</taxon>
        <taxon>Flavobacteriia</taxon>
        <taxon>Flavobacteriales</taxon>
        <taxon>Flavobacteriaceae</taxon>
        <taxon>Myroides</taxon>
    </lineage>
</organism>
<keyword evidence="3" id="KW-1185">Reference proteome</keyword>